<gene>
    <name evidence="2" type="ORF">DARMORV10_A08P23230.1</name>
</gene>
<evidence type="ECO:0000313" key="2">
    <source>
        <dbReference type="EMBL" id="CAF2249262.1"/>
    </source>
</evidence>
<dbReference type="Proteomes" id="UP001295469">
    <property type="component" value="Chromosome A08"/>
</dbReference>
<reference evidence="2" key="1">
    <citation type="submission" date="2021-01" db="EMBL/GenBank/DDBJ databases">
        <authorList>
            <consortium name="Genoscope - CEA"/>
            <person name="William W."/>
        </authorList>
    </citation>
    <scope>NUCLEOTIDE SEQUENCE</scope>
</reference>
<feature type="chain" id="PRO_5033006931" evidence="1">
    <location>
        <begin position="16"/>
        <end position="61"/>
    </location>
</feature>
<evidence type="ECO:0000256" key="1">
    <source>
        <dbReference type="SAM" id="SignalP"/>
    </source>
</evidence>
<feature type="signal peptide" evidence="1">
    <location>
        <begin position="1"/>
        <end position="15"/>
    </location>
</feature>
<dbReference type="EMBL" id="HG994362">
    <property type="protein sequence ID" value="CAF2249262.1"/>
    <property type="molecule type" value="Genomic_DNA"/>
</dbReference>
<dbReference type="AlphaFoldDB" id="A0A817ABA3"/>
<proteinExistence type="predicted"/>
<name>A0A817ABA3_BRANA</name>
<protein>
    <submittedName>
        <fullName evidence="2">(rape) hypothetical protein</fullName>
    </submittedName>
</protein>
<organism evidence="2">
    <name type="scientific">Brassica napus</name>
    <name type="common">Rape</name>
    <dbReference type="NCBI Taxonomy" id="3708"/>
    <lineage>
        <taxon>Eukaryota</taxon>
        <taxon>Viridiplantae</taxon>
        <taxon>Streptophyta</taxon>
        <taxon>Embryophyta</taxon>
        <taxon>Tracheophyta</taxon>
        <taxon>Spermatophyta</taxon>
        <taxon>Magnoliopsida</taxon>
        <taxon>eudicotyledons</taxon>
        <taxon>Gunneridae</taxon>
        <taxon>Pentapetalae</taxon>
        <taxon>rosids</taxon>
        <taxon>malvids</taxon>
        <taxon>Brassicales</taxon>
        <taxon>Brassicaceae</taxon>
        <taxon>Brassiceae</taxon>
        <taxon>Brassica</taxon>
    </lineage>
</organism>
<sequence>MAIVFLLVIAEQATAVSIDDAIVMDCALLIVTKLAKDLVTQRQVRLLLYTKKKKKLDILFS</sequence>
<accession>A0A817ABA3</accession>
<keyword evidence="1" id="KW-0732">Signal</keyword>